<dbReference type="EMBL" id="QJKH01000002">
    <property type="protein sequence ID" value="PXX81012.1"/>
    <property type="molecule type" value="Genomic_DNA"/>
</dbReference>
<dbReference type="OrthoDB" id="1641975at2"/>
<dbReference type="SMART" id="SM00448">
    <property type="entry name" value="REC"/>
    <property type="match status" value="1"/>
</dbReference>
<evidence type="ECO:0000313" key="4">
    <source>
        <dbReference type="Proteomes" id="UP000247612"/>
    </source>
</evidence>
<reference evidence="3 4" key="1">
    <citation type="submission" date="2018-05" db="EMBL/GenBank/DDBJ databases">
        <title>Genomic Encyclopedia of Type Strains, Phase IV (KMG-IV): sequencing the most valuable type-strain genomes for metagenomic binning, comparative biology and taxonomic classification.</title>
        <authorList>
            <person name="Goeker M."/>
        </authorList>
    </citation>
    <scope>NUCLEOTIDE SEQUENCE [LARGE SCALE GENOMIC DNA]</scope>
    <source>
        <strain evidence="3 4">JC118</strain>
    </source>
</reference>
<feature type="modified residue" description="4-aspartylphosphate" evidence="1">
    <location>
        <position position="65"/>
    </location>
</feature>
<evidence type="ECO:0000259" key="2">
    <source>
        <dbReference type="PROSITE" id="PS50110"/>
    </source>
</evidence>
<protein>
    <submittedName>
        <fullName evidence="3">LytTR family two component transcriptional regulator</fullName>
    </submittedName>
</protein>
<dbReference type="STRING" id="1034346.GCA_000313565_02433"/>
<dbReference type="SUPFAM" id="SSF52172">
    <property type="entry name" value="CheY-like"/>
    <property type="match status" value="1"/>
</dbReference>
<sequence>MNYDRVNDESTILIIDDQPAFSELLKEKLTDIIKPSFHGTQITIIKNIKDYKRYINDSVIAIFLDIEMPVSGFKIAEDISSSNIPILFISNFEALVFDALLYQPFYFIRKKHLNEDLDKIAKWLIHTIDNQSYQLTENNIDTSIRVNDILYIRSNGNYVEIHTLNHMYTERKTLQSFMPDIRFKQFLVPARGYLVNYYNIAQASKEVISMKSGVQIYISKNRLKSFYEAYYHLLGGEFYEF</sequence>
<organism evidence="3 4">
    <name type="scientific">Dielma fastidiosa</name>
    <dbReference type="NCBI Taxonomy" id="1034346"/>
    <lineage>
        <taxon>Bacteria</taxon>
        <taxon>Bacillati</taxon>
        <taxon>Bacillota</taxon>
        <taxon>Erysipelotrichia</taxon>
        <taxon>Erysipelotrichales</taxon>
        <taxon>Erysipelotrichaceae</taxon>
        <taxon>Dielma</taxon>
    </lineage>
</organism>
<accession>A0A318KWR9</accession>
<dbReference type="GO" id="GO:0003677">
    <property type="term" value="F:DNA binding"/>
    <property type="evidence" value="ECO:0007669"/>
    <property type="project" value="InterPro"/>
</dbReference>
<keyword evidence="4" id="KW-1185">Reference proteome</keyword>
<dbReference type="SMART" id="SM00850">
    <property type="entry name" value="LytTR"/>
    <property type="match status" value="1"/>
</dbReference>
<dbReference type="InterPro" id="IPR046947">
    <property type="entry name" value="LytR-like"/>
</dbReference>
<keyword evidence="1" id="KW-0597">Phosphoprotein</keyword>
<gene>
    <name evidence="3" type="ORF">DES51_102130</name>
</gene>
<dbReference type="GO" id="GO:0000156">
    <property type="term" value="F:phosphorelay response regulator activity"/>
    <property type="evidence" value="ECO:0007669"/>
    <property type="project" value="InterPro"/>
</dbReference>
<dbReference type="PROSITE" id="PS50110">
    <property type="entry name" value="RESPONSE_REGULATORY"/>
    <property type="match status" value="1"/>
</dbReference>
<dbReference type="InterPro" id="IPR007492">
    <property type="entry name" value="LytTR_DNA-bd_dom"/>
</dbReference>
<dbReference type="InterPro" id="IPR011006">
    <property type="entry name" value="CheY-like_superfamily"/>
</dbReference>
<dbReference type="CDD" id="cd00156">
    <property type="entry name" value="REC"/>
    <property type="match status" value="1"/>
</dbReference>
<comment type="caution">
    <text evidence="3">The sequence shown here is derived from an EMBL/GenBank/DDBJ whole genome shotgun (WGS) entry which is preliminary data.</text>
</comment>
<dbReference type="InterPro" id="IPR001789">
    <property type="entry name" value="Sig_transdc_resp-reg_receiver"/>
</dbReference>
<evidence type="ECO:0000313" key="3">
    <source>
        <dbReference type="EMBL" id="PXX81012.1"/>
    </source>
</evidence>
<dbReference type="Gene3D" id="2.40.50.1020">
    <property type="entry name" value="LytTr DNA-binding domain"/>
    <property type="match status" value="1"/>
</dbReference>
<dbReference type="Pfam" id="PF04397">
    <property type="entry name" value="LytTR"/>
    <property type="match status" value="1"/>
</dbReference>
<dbReference type="AlphaFoldDB" id="A0A318KWR9"/>
<dbReference type="RefSeq" id="WP_022938718.1">
    <property type="nucleotide sequence ID" value="NZ_CABKRQ010000006.1"/>
</dbReference>
<dbReference type="PANTHER" id="PTHR37299">
    <property type="entry name" value="TRANSCRIPTIONAL REGULATOR-RELATED"/>
    <property type="match status" value="1"/>
</dbReference>
<name>A0A318KWR9_9FIRM</name>
<dbReference type="Proteomes" id="UP000247612">
    <property type="component" value="Unassembled WGS sequence"/>
</dbReference>
<feature type="domain" description="Response regulatory" evidence="2">
    <location>
        <begin position="11"/>
        <end position="124"/>
    </location>
</feature>
<evidence type="ECO:0000256" key="1">
    <source>
        <dbReference type="PROSITE-ProRule" id="PRU00169"/>
    </source>
</evidence>
<proteinExistence type="predicted"/>
<dbReference type="Gene3D" id="3.40.50.2300">
    <property type="match status" value="1"/>
</dbReference>
<dbReference type="PANTHER" id="PTHR37299:SF1">
    <property type="entry name" value="STAGE 0 SPORULATION PROTEIN A HOMOLOG"/>
    <property type="match status" value="1"/>
</dbReference>